<dbReference type="Gene3D" id="3.90.940.20">
    <property type="entry name" value="RPB5-like RNA polymerase subunit"/>
    <property type="match status" value="1"/>
</dbReference>
<dbReference type="Pfam" id="PF01191">
    <property type="entry name" value="RNA_pol_Rpb5_C"/>
    <property type="match status" value="1"/>
</dbReference>
<keyword evidence="5" id="KW-0804">Transcription</keyword>
<dbReference type="PROSITE" id="PS01110">
    <property type="entry name" value="RNA_POL_H_23KD"/>
    <property type="match status" value="1"/>
</dbReference>
<keyword evidence="9" id="KW-1185">Reference proteome</keyword>
<dbReference type="Pfam" id="PF03871">
    <property type="entry name" value="RNA_pol_Rpb5_N"/>
    <property type="match status" value="1"/>
</dbReference>
<dbReference type="SUPFAM" id="SSF53036">
    <property type="entry name" value="Eukaryotic RPB5 N-terminal domain"/>
    <property type="match status" value="1"/>
</dbReference>
<dbReference type="SUPFAM" id="SSF55287">
    <property type="entry name" value="RPB5-like RNA polymerase subunit"/>
    <property type="match status" value="1"/>
</dbReference>
<dbReference type="PROSITE" id="PS51355">
    <property type="entry name" value="GLUTATHIONE_PEROXID_3"/>
    <property type="match status" value="2"/>
</dbReference>
<dbReference type="PROSITE" id="PS51352">
    <property type="entry name" value="THIOREDOXIN_2"/>
    <property type="match status" value="1"/>
</dbReference>
<dbReference type="InterPro" id="IPR005571">
    <property type="entry name" value="RNA_pol_Rpb5_N"/>
</dbReference>
<feature type="domain" description="Thioredoxin" evidence="7">
    <location>
        <begin position="210"/>
        <end position="384"/>
    </location>
</feature>
<evidence type="ECO:0000313" key="9">
    <source>
        <dbReference type="Proteomes" id="UP001148838"/>
    </source>
</evidence>
<dbReference type="Pfam" id="PF00255">
    <property type="entry name" value="GSHPx"/>
    <property type="match status" value="2"/>
</dbReference>
<evidence type="ECO:0000256" key="2">
    <source>
        <dbReference type="ARBA" id="ARBA00022559"/>
    </source>
</evidence>
<comment type="similarity">
    <text evidence="1 6">Belongs to the glutathione peroxidase family.</text>
</comment>
<reference evidence="8 9" key="1">
    <citation type="journal article" date="2022" name="Allergy">
        <title>Genome assembly and annotation of Periplaneta americana reveal a comprehensive cockroach allergen profile.</title>
        <authorList>
            <person name="Wang L."/>
            <person name="Xiong Q."/>
            <person name="Saelim N."/>
            <person name="Wang L."/>
            <person name="Nong W."/>
            <person name="Wan A.T."/>
            <person name="Shi M."/>
            <person name="Liu X."/>
            <person name="Cao Q."/>
            <person name="Hui J.H.L."/>
            <person name="Sookrung N."/>
            <person name="Leung T.F."/>
            <person name="Tungtrongchitr A."/>
            <person name="Tsui S.K.W."/>
        </authorList>
    </citation>
    <scope>NUCLEOTIDE SEQUENCE [LARGE SCALE GENOMIC DNA]</scope>
    <source>
        <strain evidence="8">PWHHKU_190912</strain>
    </source>
</reference>
<dbReference type="SUPFAM" id="SSF52833">
    <property type="entry name" value="Thioredoxin-like"/>
    <property type="match status" value="2"/>
</dbReference>
<dbReference type="PRINTS" id="PR01011">
    <property type="entry name" value="GLUTPROXDASE"/>
</dbReference>
<dbReference type="InterPro" id="IPR029760">
    <property type="entry name" value="GPX_CS"/>
</dbReference>
<proteinExistence type="inferred from homology"/>
<dbReference type="PROSITE" id="PS00763">
    <property type="entry name" value="GLUTATHIONE_PEROXID_2"/>
    <property type="match status" value="2"/>
</dbReference>
<evidence type="ECO:0000256" key="1">
    <source>
        <dbReference type="ARBA" id="ARBA00006926"/>
    </source>
</evidence>
<dbReference type="InterPro" id="IPR029759">
    <property type="entry name" value="GPX_AS"/>
</dbReference>
<accession>A0ABQ8TRK1</accession>
<dbReference type="InterPro" id="IPR035913">
    <property type="entry name" value="RPB5-like_sf"/>
</dbReference>
<evidence type="ECO:0000256" key="6">
    <source>
        <dbReference type="RuleBase" id="RU000499"/>
    </source>
</evidence>
<keyword evidence="3" id="KW-0712">Selenocysteine</keyword>
<dbReference type="InterPro" id="IPR020608">
    <property type="entry name" value="RNA_pol_subH/Rpb5_CS"/>
</dbReference>
<evidence type="ECO:0000256" key="3">
    <source>
        <dbReference type="ARBA" id="ARBA00022933"/>
    </source>
</evidence>
<organism evidence="8 9">
    <name type="scientific">Periplaneta americana</name>
    <name type="common">American cockroach</name>
    <name type="synonym">Blatta americana</name>
    <dbReference type="NCBI Taxonomy" id="6978"/>
    <lineage>
        <taxon>Eukaryota</taxon>
        <taxon>Metazoa</taxon>
        <taxon>Ecdysozoa</taxon>
        <taxon>Arthropoda</taxon>
        <taxon>Hexapoda</taxon>
        <taxon>Insecta</taxon>
        <taxon>Pterygota</taxon>
        <taxon>Neoptera</taxon>
        <taxon>Polyneoptera</taxon>
        <taxon>Dictyoptera</taxon>
        <taxon>Blattodea</taxon>
        <taxon>Blattoidea</taxon>
        <taxon>Blattidae</taxon>
        <taxon>Blattinae</taxon>
        <taxon>Periplaneta</taxon>
    </lineage>
</organism>
<dbReference type="Gene3D" id="3.40.1340.10">
    <property type="entry name" value="RNA polymerase, Rpb5, N-terminal domain"/>
    <property type="match status" value="1"/>
</dbReference>
<keyword evidence="4 6" id="KW-0560">Oxidoreductase</keyword>
<protein>
    <recommendedName>
        <fullName evidence="6">Glutathione peroxidase</fullName>
    </recommendedName>
</protein>
<evidence type="ECO:0000256" key="4">
    <source>
        <dbReference type="ARBA" id="ARBA00023002"/>
    </source>
</evidence>
<dbReference type="Gene3D" id="3.40.30.10">
    <property type="entry name" value="Glutaredoxin"/>
    <property type="match status" value="2"/>
</dbReference>
<dbReference type="PROSITE" id="PS00460">
    <property type="entry name" value="GLUTATHIONE_PEROXID_1"/>
    <property type="match status" value="1"/>
</dbReference>
<dbReference type="InterPro" id="IPR036249">
    <property type="entry name" value="Thioredoxin-like_sf"/>
</dbReference>
<dbReference type="EMBL" id="JAJSOF020000005">
    <property type="protein sequence ID" value="KAJ4448516.1"/>
    <property type="molecule type" value="Genomic_DNA"/>
</dbReference>
<gene>
    <name evidence="8" type="ORF">ANN_10532</name>
</gene>
<dbReference type="InterPro" id="IPR013766">
    <property type="entry name" value="Thioredoxin_domain"/>
</dbReference>
<dbReference type="PANTHER" id="PTHR11592">
    <property type="entry name" value="GLUTATHIONE PEROXIDASE"/>
    <property type="match status" value="1"/>
</dbReference>
<keyword evidence="2 6" id="KW-0575">Peroxidase</keyword>
<evidence type="ECO:0000256" key="5">
    <source>
        <dbReference type="ARBA" id="ARBA00023163"/>
    </source>
</evidence>
<dbReference type="InterPro" id="IPR036710">
    <property type="entry name" value="RNA_pol_Rpb5_N_sf"/>
</dbReference>
<name>A0ABQ8TRK1_PERAM</name>
<comment type="caution">
    <text evidence="8">The sequence shown here is derived from an EMBL/GenBank/DDBJ whole genome shotgun (WGS) entry which is preliminary data.</text>
</comment>
<dbReference type="CDD" id="cd00340">
    <property type="entry name" value="GSH_Peroxidase"/>
    <property type="match status" value="2"/>
</dbReference>
<sequence>MALLAEEDMILRDMVQELIDICELYGMKINADKTKIMVIGRKIKQATTPEDWKNASSIYDFTVKDINGQDVSLEKYKSHVALIVNVASKCGLTATNYKELAELHDKYAEEKGLRILAFPCNQFNGQEPGDSEEIVCFARKKNANFDMFEKIDVNGNNASPLWKYLKHKQGGTLGDFIKWNFTKFIVDKNGQPVERHGPNVDPSAAEERDWQNALSVYDFTVKDINGQDVSLGKYKGHVLLIVNVASECGLTSTNYKELVDLHDKYAESKGLRILAFPCNQFGNQEPGNSKEILSFAKHRNVNFDMFEKIDVNGENAHPLYKYLKDKQGGFLGNAIKWNFTKFIVDKDGQPVERHGPNVDPSLCHDRGYLVTQDELDQTLEQFKEQFGDKPRSTGFLNMCSHNVVSTGCNKSPLCIFCYFKVNDVIDNSTVSEKRPARSDLIVLVAHNDDPTDQMFVFFPDEPKIGIKTIKTYCQRMQEENIHRAIIVVQQGMTPSAKQSLVDMAPKYILEQFLESELLINITEHELVPEHVVMTPEEKQELLARYNLKENHLPRIQTSDPICRYFGLRRGQFVGLVSSRHLDEFGKLRIIQDWRQTRHGFIPINRNLQLDALLFADDLVLIASTEDDFNIRYTIQIWSLPSKETLRGHSDSSFRGEGYIQCCVGVRLCDMYSNQELAEMHFMYGIALVRCL</sequence>
<evidence type="ECO:0000313" key="8">
    <source>
        <dbReference type="EMBL" id="KAJ4448516.1"/>
    </source>
</evidence>
<dbReference type="Proteomes" id="UP001148838">
    <property type="component" value="Unassembled WGS sequence"/>
</dbReference>
<dbReference type="InterPro" id="IPR000783">
    <property type="entry name" value="RNA_pol_subH/Rpb5_C"/>
</dbReference>
<dbReference type="PANTHER" id="PTHR11592:SF134">
    <property type="entry name" value="PHOSPHOLIPID HYDROPEROXIDE GLUTATHIONE PEROXIDASE"/>
    <property type="match status" value="1"/>
</dbReference>
<evidence type="ECO:0000259" key="7">
    <source>
        <dbReference type="PROSITE" id="PS51352"/>
    </source>
</evidence>
<dbReference type="InterPro" id="IPR000889">
    <property type="entry name" value="Glutathione_peroxidase"/>
</dbReference>